<evidence type="ECO:0000313" key="7">
    <source>
        <dbReference type="EMBL" id="ACB76062.1"/>
    </source>
</evidence>
<keyword evidence="4 6" id="KW-0378">Hydrolase</keyword>
<dbReference type="PIRSF" id="PIRSF006488">
    <property type="entry name" value="Exonuc_VII_S"/>
    <property type="match status" value="1"/>
</dbReference>
<protein>
    <recommendedName>
        <fullName evidence="6">Exodeoxyribonuclease 7 small subunit</fullName>
        <ecNumber evidence="6">3.1.11.6</ecNumber>
    </recommendedName>
    <alternativeName>
        <fullName evidence="6">Exodeoxyribonuclease VII small subunit</fullName>
        <shortName evidence="6">Exonuclease VII small subunit</shortName>
    </alternativeName>
</protein>
<dbReference type="KEGG" id="ote:Oter_2781"/>
<dbReference type="HAMAP" id="MF_00337">
    <property type="entry name" value="Exonuc_7_S"/>
    <property type="match status" value="1"/>
</dbReference>
<dbReference type="STRING" id="452637.Oter_2781"/>
<keyword evidence="2 6" id="KW-0963">Cytoplasm</keyword>
<dbReference type="Proteomes" id="UP000007013">
    <property type="component" value="Chromosome"/>
</dbReference>
<evidence type="ECO:0000256" key="1">
    <source>
        <dbReference type="ARBA" id="ARBA00009998"/>
    </source>
</evidence>
<comment type="catalytic activity">
    <reaction evidence="6">
        <text>Exonucleolytic cleavage in either 5'- to 3'- or 3'- to 5'-direction to yield nucleoside 5'-phosphates.</text>
        <dbReference type="EC" id="3.1.11.6"/>
    </reaction>
</comment>
<gene>
    <name evidence="6" type="primary">xseB</name>
    <name evidence="7" type="ordered locus">Oter_2781</name>
</gene>
<dbReference type="GO" id="GO:0005829">
    <property type="term" value="C:cytosol"/>
    <property type="evidence" value="ECO:0007669"/>
    <property type="project" value="TreeGrafter"/>
</dbReference>
<dbReference type="EC" id="3.1.11.6" evidence="6"/>
<dbReference type="EMBL" id="CP001032">
    <property type="protein sequence ID" value="ACB76062.1"/>
    <property type="molecule type" value="Genomic_DNA"/>
</dbReference>
<dbReference type="GO" id="GO:0008855">
    <property type="term" value="F:exodeoxyribonuclease VII activity"/>
    <property type="evidence" value="ECO:0007669"/>
    <property type="project" value="UniProtKB-UniRule"/>
</dbReference>
<comment type="similarity">
    <text evidence="1 6">Belongs to the XseB family.</text>
</comment>
<sequence length="80" mass="8828">MDAPDAKLSFEAALTQLESIVESMESGEVPLAELLAKFEEGNKLLKLCEARLKDAELKIELLKKQKDGVAFAKFETTSEV</sequence>
<organism evidence="7 8">
    <name type="scientific">Opitutus terrae (strain DSM 11246 / JCM 15787 / PB90-1)</name>
    <dbReference type="NCBI Taxonomy" id="452637"/>
    <lineage>
        <taxon>Bacteria</taxon>
        <taxon>Pseudomonadati</taxon>
        <taxon>Verrucomicrobiota</taxon>
        <taxon>Opitutia</taxon>
        <taxon>Opitutales</taxon>
        <taxon>Opitutaceae</taxon>
        <taxon>Opitutus</taxon>
    </lineage>
</organism>
<dbReference type="GO" id="GO:0009318">
    <property type="term" value="C:exodeoxyribonuclease VII complex"/>
    <property type="evidence" value="ECO:0007669"/>
    <property type="project" value="UniProtKB-UniRule"/>
</dbReference>
<evidence type="ECO:0000256" key="4">
    <source>
        <dbReference type="ARBA" id="ARBA00022801"/>
    </source>
</evidence>
<evidence type="ECO:0000256" key="6">
    <source>
        <dbReference type="HAMAP-Rule" id="MF_00337"/>
    </source>
</evidence>
<dbReference type="PANTHER" id="PTHR34137:SF1">
    <property type="entry name" value="EXODEOXYRIBONUCLEASE 7 SMALL SUBUNIT"/>
    <property type="match status" value="1"/>
</dbReference>
<name>B1ZW48_OPITP</name>
<dbReference type="InterPro" id="IPR037004">
    <property type="entry name" value="Exonuc_VII_ssu_sf"/>
</dbReference>
<dbReference type="eggNOG" id="COG1722">
    <property type="taxonomic scope" value="Bacteria"/>
</dbReference>
<keyword evidence="5 6" id="KW-0269">Exonuclease</keyword>
<accession>B1ZW48</accession>
<keyword evidence="3 6" id="KW-0540">Nuclease</keyword>
<comment type="function">
    <text evidence="6">Bidirectionally degrades single-stranded DNA into large acid-insoluble oligonucleotides, which are then degraded further into small acid-soluble oligonucleotides.</text>
</comment>
<evidence type="ECO:0000256" key="5">
    <source>
        <dbReference type="ARBA" id="ARBA00022839"/>
    </source>
</evidence>
<reference evidence="7 8" key="1">
    <citation type="journal article" date="2011" name="J. Bacteriol.">
        <title>Genome sequence of the verrucomicrobium Opitutus terrae PB90-1, an abundant inhabitant of rice paddy soil ecosystems.</title>
        <authorList>
            <person name="van Passel M.W."/>
            <person name="Kant R."/>
            <person name="Palva A."/>
            <person name="Copeland A."/>
            <person name="Lucas S."/>
            <person name="Lapidus A."/>
            <person name="Glavina del Rio T."/>
            <person name="Pitluck S."/>
            <person name="Goltsman E."/>
            <person name="Clum A."/>
            <person name="Sun H."/>
            <person name="Schmutz J."/>
            <person name="Larimer F.W."/>
            <person name="Land M.L."/>
            <person name="Hauser L."/>
            <person name="Kyrpides N."/>
            <person name="Mikhailova N."/>
            <person name="Richardson P.P."/>
            <person name="Janssen P.H."/>
            <person name="de Vos W.M."/>
            <person name="Smidt H."/>
        </authorList>
    </citation>
    <scope>NUCLEOTIDE SEQUENCE [LARGE SCALE GENOMIC DNA]</scope>
    <source>
        <strain evidence="8">DSM 11246 / JCM 15787 / PB90-1</strain>
    </source>
</reference>
<comment type="subunit">
    <text evidence="6">Heterooligomer composed of large and small subunits.</text>
</comment>
<keyword evidence="8" id="KW-1185">Reference proteome</keyword>
<dbReference type="RefSeq" id="WP_012375597.1">
    <property type="nucleotide sequence ID" value="NC_010571.1"/>
</dbReference>
<dbReference type="InterPro" id="IPR003761">
    <property type="entry name" value="Exonuc_VII_S"/>
</dbReference>
<dbReference type="PANTHER" id="PTHR34137">
    <property type="entry name" value="EXODEOXYRIBONUCLEASE 7 SMALL SUBUNIT"/>
    <property type="match status" value="1"/>
</dbReference>
<dbReference type="HOGENOM" id="CLU_145918_3_3_0"/>
<comment type="subcellular location">
    <subcellularLocation>
        <location evidence="6">Cytoplasm</location>
    </subcellularLocation>
</comment>
<evidence type="ECO:0000256" key="3">
    <source>
        <dbReference type="ARBA" id="ARBA00022722"/>
    </source>
</evidence>
<dbReference type="GO" id="GO:0006308">
    <property type="term" value="P:DNA catabolic process"/>
    <property type="evidence" value="ECO:0007669"/>
    <property type="project" value="UniProtKB-UniRule"/>
</dbReference>
<dbReference type="AlphaFoldDB" id="B1ZW48"/>
<proteinExistence type="inferred from homology"/>
<dbReference type="Pfam" id="PF02609">
    <property type="entry name" value="Exonuc_VII_S"/>
    <property type="match status" value="1"/>
</dbReference>
<evidence type="ECO:0000313" key="8">
    <source>
        <dbReference type="Proteomes" id="UP000007013"/>
    </source>
</evidence>
<dbReference type="Gene3D" id="1.10.287.1040">
    <property type="entry name" value="Exonuclease VII, small subunit"/>
    <property type="match status" value="1"/>
</dbReference>
<dbReference type="NCBIfam" id="TIGR01280">
    <property type="entry name" value="xseB"/>
    <property type="match status" value="1"/>
</dbReference>
<dbReference type="SUPFAM" id="SSF116842">
    <property type="entry name" value="XseB-like"/>
    <property type="match status" value="1"/>
</dbReference>
<evidence type="ECO:0000256" key="2">
    <source>
        <dbReference type="ARBA" id="ARBA00022490"/>
    </source>
</evidence>